<reference evidence="1" key="1">
    <citation type="submission" date="2006-06" db="EMBL/GenBank/DDBJ databases">
        <title>Complete sequence of Trichodesmium erythraeum IMS101.</title>
        <authorList>
            <consortium name="US DOE Joint Genome Institute"/>
            <person name="Copeland A."/>
            <person name="Lucas S."/>
            <person name="Lapidus A."/>
            <person name="Barry K."/>
            <person name="Detter J.C."/>
            <person name="Glavina del Rio T."/>
            <person name="Hammon N."/>
            <person name="Israni S."/>
            <person name="Dalin E."/>
            <person name="Tice H."/>
            <person name="Pitluck S."/>
            <person name="Kiss H."/>
            <person name="Munk A.C."/>
            <person name="Brettin T."/>
            <person name="Bruce D."/>
            <person name="Han C."/>
            <person name="Tapia R."/>
            <person name="Gilna P."/>
            <person name="Schmutz J."/>
            <person name="Larimer F."/>
            <person name="Land M."/>
            <person name="Hauser L."/>
            <person name="Kyrpides N."/>
            <person name="Kim E."/>
            <person name="Richardson P."/>
        </authorList>
    </citation>
    <scope>NUCLEOTIDE SEQUENCE [LARGE SCALE GENOMIC DNA]</scope>
    <source>
        <strain evidence="1">IMS101</strain>
    </source>
</reference>
<protein>
    <submittedName>
        <fullName evidence="1">Uncharacterized protein</fullName>
    </submittedName>
</protein>
<dbReference type="EMBL" id="CP000393">
    <property type="protein sequence ID" value="ABG51785.1"/>
    <property type="molecule type" value="Genomic_DNA"/>
</dbReference>
<dbReference type="AlphaFoldDB" id="Q111N9"/>
<dbReference type="KEGG" id="ter:Tery_2588"/>
<dbReference type="RefSeq" id="WP_011612147.1">
    <property type="nucleotide sequence ID" value="NC_008312.1"/>
</dbReference>
<accession>Q111N9</accession>
<sequence length="357" mass="41468">MFLNPSIHQQIHDLELAMEQLELQKEAIAFAKKIDNEVGKITERLEEIFKQFPDYKNIVSKRLRFGEVIIDEDLSIEDINDVDAEFYSSEVIEVKEIEKTIETSATDTLQLGDLVENNSNGERLYVLSLDCNHKKRNPYYIVCDENRIFKIKEKNVLFLAQSNDEKIAYVYSCVKNLLLKATDNYNLSLVLNNLTDEIQTSVWKTLTIEEKNHIECVRACPKLLPGTSLREVGVLGSKVLYVGHNENKKKEAYYIGYYLNGEHVAKDKRVVLIDGDFKPTVCDQKYIKPLMKPQPDEFDKVHQEMLIELKSWMEPSIYGFKPLVESDDIVNDKHNQRSPILLKSLEIRMKKWLKFLG</sequence>
<gene>
    <name evidence="1" type="ordered locus">Tery_2588</name>
</gene>
<name>Q111N9_TRIEI</name>
<dbReference type="HOGENOM" id="CLU_776005_0_0_3"/>
<organism evidence="1">
    <name type="scientific">Trichodesmium erythraeum (strain IMS101)</name>
    <dbReference type="NCBI Taxonomy" id="203124"/>
    <lineage>
        <taxon>Bacteria</taxon>
        <taxon>Bacillati</taxon>
        <taxon>Cyanobacteriota</taxon>
        <taxon>Cyanophyceae</taxon>
        <taxon>Oscillatoriophycideae</taxon>
        <taxon>Oscillatoriales</taxon>
        <taxon>Microcoleaceae</taxon>
        <taxon>Trichodesmium</taxon>
    </lineage>
</organism>
<proteinExistence type="predicted"/>
<evidence type="ECO:0000313" key="1">
    <source>
        <dbReference type="EMBL" id="ABG51785.1"/>
    </source>
</evidence>